<keyword evidence="4 7" id="KW-0067">ATP-binding</keyword>
<accession>A0ABV3SWG4</accession>
<dbReference type="InterPro" id="IPR003593">
    <property type="entry name" value="AAA+_ATPase"/>
</dbReference>
<dbReference type="InterPro" id="IPR017871">
    <property type="entry name" value="ABC_transporter-like_CS"/>
</dbReference>
<keyword evidence="5" id="KW-0029">Amino-acid transport</keyword>
<keyword evidence="8" id="KW-1185">Reference proteome</keyword>
<evidence type="ECO:0000256" key="5">
    <source>
        <dbReference type="ARBA" id="ARBA00022970"/>
    </source>
</evidence>
<name>A0ABV3SWG4_9ACTN</name>
<comment type="similarity">
    <text evidence="1">Belongs to the ABC transporter superfamily.</text>
</comment>
<reference evidence="7 8" key="1">
    <citation type="submission" date="2024-07" db="EMBL/GenBank/DDBJ databases">
        <authorList>
            <person name="Lee S."/>
            <person name="Kang M."/>
        </authorList>
    </citation>
    <scope>NUCLEOTIDE SEQUENCE [LARGE SCALE GENOMIC DNA]</scope>
    <source>
        <strain evidence="7 8">DS6</strain>
    </source>
</reference>
<dbReference type="CDD" id="cd03224">
    <property type="entry name" value="ABC_TM1139_LivF_branched"/>
    <property type="match status" value="1"/>
</dbReference>
<dbReference type="EMBL" id="JBFPJR010000008">
    <property type="protein sequence ID" value="MEX0427271.1"/>
    <property type="molecule type" value="Genomic_DNA"/>
</dbReference>
<dbReference type="InterPro" id="IPR003439">
    <property type="entry name" value="ABC_transporter-like_ATP-bd"/>
</dbReference>
<dbReference type="SUPFAM" id="SSF52540">
    <property type="entry name" value="P-loop containing nucleoside triphosphate hydrolases"/>
    <property type="match status" value="1"/>
</dbReference>
<dbReference type="Proteomes" id="UP001556631">
    <property type="component" value="Unassembled WGS sequence"/>
</dbReference>
<dbReference type="RefSeq" id="WP_367992487.1">
    <property type="nucleotide sequence ID" value="NZ_JBFPJR010000008.1"/>
</dbReference>
<dbReference type="GO" id="GO:0005524">
    <property type="term" value="F:ATP binding"/>
    <property type="evidence" value="ECO:0007669"/>
    <property type="project" value="UniProtKB-KW"/>
</dbReference>
<dbReference type="PANTHER" id="PTHR43820">
    <property type="entry name" value="HIGH-AFFINITY BRANCHED-CHAIN AMINO ACID TRANSPORT ATP-BINDING PROTEIN LIVF"/>
    <property type="match status" value="1"/>
</dbReference>
<evidence type="ECO:0000259" key="6">
    <source>
        <dbReference type="PROSITE" id="PS50893"/>
    </source>
</evidence>
<keyword evidence="3" id="KW-0547">Nucleotide-binding</keyword>
<keyword evidence="2" id="KW-0813">Transport</keyword>
<comment type="caution">
    <text evidence="7">The sequence shown here is derived from an EMBL/GenBank/DDBJ whole genome shotgun (WGS) entry which is preliminary data.</text>
</comment>
<proteinExistence type="inferred from homology"/>
<evidence type="ECO:0000256" key="4">
    <source>
        <dbReference type="ARBA" id="ARBA00022840"/>
    </source>
</evidence>
<dbReference type="Gene3D" id="3.40.50.300">
    <property type="entry name" value="P-loop containing nucleotide triphosphate hydrolases"/>
    <property type="match status" value="1"/>
</dbReference>
<protein>
    <submittedName>
        <fullName evidence="7">ABC transporter ATP-binding protein</fullName>
    </submittedName>
</protein>
<sequence length="266" mass="27950">MLKLSDVRITYGAGVIAADGATLSVADGQAVTIIGGNGAGKSTLLRAASGVLRAAGGRVVGGDITWRDGRIDNRRASEIVREGIAHVPEGRRVFGNLSVEENLEAAGIVLRDRAERRRLIAEAYERFPVLGERRRQPAGLLSGGEQQMLAICRGLMSKPRLLILDEPTLGLAPLIVKQIAASVKEIHGSGTGVLLVEQNAAVALSVVEYAYVLESGRVVLEGPAAELQASDDVRRLYLGAGTDESAAEIATDAAAVAPRTLARWSA</sequence>
<dbReference type="InterPro" id="IPR052156">
    <property type="entry name" value="BCAA_Transport_ATP-bd_LivF"/>
</dbReference>
<evidence type="ECO:0000313" key="8">
    <source>
        <dbReference type="Proteomes" id="UP001556631"/>
    </source>
</evidence>
<organism evidence="7 8">
    <name type="scientific">Nocardioides eburneus</name>
    <dbReference type="NCBI Taxonomy" id="3231482"/>
    <lineage>
        <taxon>Bacteria</taxon>
        <taxon>Bacillati</taxon>
        <taxon>Actinomycetota</taxon>
        <taxon>Actinomycetes</taxon>
        <taxon>Propionibacteriales</taxon>
        <taxon>Nocardioidaceae</taxon>
        <taxon>Nocardioides</taxon>
    </lineage>
</organism>
<dbReference type="Pfam" id="PF00005">
    <property type="entry name" value="ABC_tran"/>
    <property type="match status" value="1"/>
</dbReference>
<evidence type="ECO:0000256" key="2">
    <source>
        <dbReference type="ARBA" id="ARBA00022448"/>
    </source>
</evidence>
<dbReference type="InterPro" id="IPR027417">
    <property type="entry name" value="P-loop_NTPase"/>
</dbReference>
<evidence type="ECO:0000256" key="3">
    <source>
        <dbReference type="ARBA" id="ARBA00022741"/>
    </source>
</evidence>
<dbReference type="PROSITE" id="PS50893">
    <property type="entry name" value="ABC_TRANSPORTER_2"/>
    <property type="match status" value="1"/>
</dbReference>
<gene>
    <name evidence="7" type="ORF">AB3X52_06545</name>
</gene>
<evidence type="ECO:0000313" key="7">
    <source>
        <dbReference type="EMBL" id="MEX0427271.1"/>
    </source>
</evidence>
<dbReference type="PROSITE" id="PS00211">
    <property type="entry name" value="ABC_TRANSPORTER_1"/>
    <property type="match status" value="1"/>
</dbReference>
<dbReference type="PANTHER" id="PTHR43820:SF4">
    <property type="entry name" value="HIGH-AFFINITY BRANCHED-CHAIN AMINO ACID TRANSPORT ATP-BINDING PROTEIN LIVF"/>
    <property type="match status" value="1"/>
</dbReference>
<feature type="domain" description="ABC transporter" evidence="6">
    <location>
        <begin position="2"/>
        <end position="240"/>
    </location>
</feature>
<dbReference type="SMART" id="SM00382">
    <property type="entry name" value="AAA"/>
    <property type="match status" value="1"/>
</dbReference>
<evidence type="ECO:0000256" key="1">
    <source>
        <dbReference type="ARBA" id="ARBA00005417"/>
    </source>
</evidence>